<protein>
    <submittedName>
        <fullName evidence="1">Uncharacterized protein</fullName>
    </submittedName>
</protein>
<organism evidence="1 2">
    <name type="scientific">Pseudomonas fluorescens</name>
    <dbReference type="NCBI Taxonomy" id="294"/>
    <lineage>
        <taxon>Bacteria</taxon>
        <taxon>Pseudomonadati</taxon>
        <taxon>Pseudomonadota</taxon>
        <taxon>Gammaproteobacteria</taxon>
        <taxon>Pseudomonadales</taxon>
        <taxon>Pseudomonadaceae</taxon>
        <taxon>Pseudomonas</taxon>
    </lineage>
</organism>
<evidence type="ECO:0000313" key="1">
    <source>
        <dbReference type="EMBL" id="VVP19136.1"/>
    </source>
</evidence>
<dbReference type="EMBL" id="CABVIK010000012">
    <property type="protein sequence ID" value="VVP19136.1"/>
    <property type="molecule type" value="Genomic_DNA"/>
</dbReference>
<proteinExistence type="predicted"/>
<accession>A0A5E7M0A5</accession>
<reference evidence="1 2" key="1">
    <citation type="submission" date="2019-09" db="EMBL/GenBank/DDBJ databases">
        <authorList>
            <person name="Chandra G."/>
            <person name="Truman W A."/>
        </authorList>
    </citation>
    <scope>NUCLEOTIDE SEQUENCE [LARGE SCALE GENOMIC DNA]</scope>
    <source>
        <strain evidence="1">PS870</strain>
    </source>
</reference>
<evidence type="ECO:0000313" key="2">
    <source>
        <dbReference type="Proteomes" id="UP000349468"/>
    </source>
</evidence>
<dbReference type="AlphaFoldDB" id="A0A5E7M0A5"/>
<name>A0A5E7M0A5_PSEFL</name>
<sequence length="224" mass="25074">MHTNPPSHADLSLLFQKQHAEFIEVRRAYLDSQTIYQNTIKETARLELAAKALDAEYTQASIEWKAMAKALNVDQRKINKEADRIGLLKVDADKYRVTANMREELHGELAVQMAKARQIVEGHVTGLQGLYRQERIEALLTTKGLPELLRELRELSSDEFSNLLNKTANQAEPVAATVLREIYTPAPLLGEVMPKNGMEMARFEASGGQTVSMAPIKSNINACQ</sequence>
<dbReference type="RefSeq" id="WP_154912785.1">
    <property type="nucleotide sequence ID" value="NZ_CABVIK010000012.1"/>
</dbReference>
<gene>
    <name evidence="1" type="ORF">PS870_03728</name>
</gene>
<dbReference type="Proteomes" id="UP000349468">
    <property type="component" value="Unassembled WGS sequence"/>
</dbReference>